<dbReference type="AlphaFoldDB" id="A0A2P5EC03"/>
<proteinExistence type="predicted"/>
<evidence type="ECO:0000313" key="1">
    <source>
        <dbReference type="EMBL" id="PON83056.1"/>
    </source>
</evidence>
<keyword evidence="2" id="KW-1185">Reference proteome</keyword>
<gene>
    <name evidence="1" type="ORF">TorRG33x02_211650</name>
</gene>
<comment type="caution">
    <text evidence="1">The sequence shown here is derived from an EMBL/GenBank/DDBJ whole genome shotgun (WGS) entry which is preliminary data.</text>
</comment>
<dbReference type="EMBL" id="JXTC01000184">
    <property type="protein sequence ID" value="PON83056.1"/>
    <property type="molecule type" value="Genomic_DNA"/>
</dbReference>
<dbReference type="Proteomes" id="UP000237000">
    <property type="component" value="Unassembled WGS sequence"/>
</dbReference>
<reference evidence="2" key="1">
    <citation type="submission" date="2016-06" db="EMBL/GenBank/DDBJ databases">
        <title>Parallel loss of symbiosis genes in relatives of nitrogen-fixing non-legume Parasponia.</title>
        <authorList>
            <person name="Van Velzen R."/>
            <person name="Holmer R."/>
            <person name="Bu F."/>
            <person name="Rutten L."/>
            <person name="Van Zeijl A."/>
            <person name="Liu W."/>
            <person name="Santuari L."/>
            <person name="Cao Q."/>
            <person name="Sharma T."/>
            <person name="Shen D."/>
            <person name="Roswanjaya Y."/>
            <person name="Wardhani T."/>
            <person name="Kalhor M.S."/>
            <person name="Jansen J."/>
            <person name="Van den Hoogen J."/>
            <person name="Gungor B."/>
            <person name="Hartog M."/>
            <person name="Hontelez J."/>
            <person name="Verver J."/>
            <person name="Yang W.-C."/>
            <person name="Schijlen E."/>
            <person name="Repin R."/>
            <person name="Schilthuizen M."/>
            <person name="Schranz E."/>
            <person name="Heidstra R."/>
            <person name="Miyata K."/>
            <person name="Fedorova E."/>
            <person name="Kohlen W."/>
            <person name="Bisseling T."/>
            <person name="Smit S."/>
            <person name="Geurts R."/>
        </authorList>
    </citation>
    <scope>NUCLEOTIDE SEQUENCE [LARGE SCALE GENOMIC DNA]</scope>
    <source>
        <strain evidence="2">cv. RG33-2</strain>
    </source>
</reference>
<name>A0A2P5EC03_TREOI</name>
<dbReference type="InParanoid" id="A0A2P5EC03"/>
<sequence length="111" mass="12305">MDIPQRLHLVFSAADVDFILGIPIDIASGPDLWIWTLKATVKSVLTCTSPPLPRWIALCAMDCATDLKRVKFIRSSTAGLSAPYGSCCWDLTNPDSPLLGSYFNEYQRNKN</sequence>
<protein>
    <submittedName>
        <fullName evidence="1">Uncharacterized protein</fullName>
    </submittedName>
</protein>
<evidence type="ECO:0000313" key="2">
    <source>
        <dbReference type="Proteomes" id="UP000237000"/>
    </source>
</evidence>
<organism evidence="1 2">
    <name type="scientific">Trema orientale</name>
    <name type="common">Charcoal tree</name>
    <name type="synonym">Celtis orientalis</name>
    <dbReference type="NCBI Taxonomy" id="63057"/>
    <lineage>
        <taxon>Eukaryota</taxon>
        <taxon>Viridiplantae</taxon>
        <taxon>Streptophyta</taxon>
        <taxon>Embryophyta</taxon>
        <taxon>Tracheophyta</taxon>
        <taxon>Spermatophyta</taxon>
        <taxon>Magnoliopsida</taxon>
        <taxon>eudicotyledons</taxon>
        <taxon>Gunneridae</taxon>
        <taxon>Pentapetalae</taxon>
        <taxon>rosids</taxon>
        <taxon>fabids</taxon>
        <taxon>Rosales</taxon>
        <taxon>Cannabaceae</taxon>
        <taxon>Trema</taxon>
    </lineage>
</organism>
<accession>A0A2P5EC03</accession>